<dbReference type="EMBL" id="MFGW01000253">
    <property type="protein sequence ID" value="OGF58309.1"/>
    <property type="molecule type" value="Genomic_DNA"/>
</dbReference>
<gene>
    <name evidence="2" type="ORF">A2Y62_18580</name>
</gene>
<evidence type="ECO:0000313" key="2">
    <source>
        <dbReference type="EMBL" id="OGF58309.1"/>
    </source>
</evidence>
<comment type="caution">
    <text evidence="2">The sequence shown here is derived from an EMBL/GenBank/DDBJ whole genome shotgun (WGS) entry which is preliminary data.</text>
</comment>
<evidence type="ECO:0000313" key="3">
    <source>
        <dbReference type="Proteomes" id="UP000178943"/>
    </source>
</evidence>
<protein>
    <submittedName>
        <fullName evidence="2">Uncharacterized protein</fullName>
    </submittedName>
</protein>
<keyword evidence="1" id="KW-0812">Transmembrane</keyword>
<dbReference type="Proteomes" id="UP000178943">
    <property type="component" value="Unassembled WGS sequence"/>
</dbReference>
<feature type="transmembrane region" description="Helical" evidence="1">
    <location>
        <begin position="43"/>
        <end position="64"/>
    </location>
</feature>
<reference evidence="2 3" key="1">
    <citation type="journal article" date="2016" name="Nat. Commun.">
        <title>Thousands of microbial genomes shed light on interconnected biogeochemical processes in an aquifer system.</title>
        <authorList>
            <person name="Anantharaman K."/>
            <person name="Brown C.T."/>
            <person name="Hug L.A."/>
            <person name="Sharon I."/>
            <person name="Castelle C.J."/>
            <person name="Probst A.J."/>
            <person name="Thomas B.C."/>
            <person name="Singh A."/>
            <person name="Wilkins M.J."/>
            <person name="Karaoz U."/>
            <person name="Brodie E.L."/>
            <person name="Williams K.H."/>
            <person name="Hubbard S.S."/>
            <person name="Banfield J.F."/>
        </authorList>
    </citation>
    <scope>NUCLEOTIDE SEQUENCE [LARGE SCALE GENOMIC DNA]</scope>
</reference>
<name>A0A1F5V4F8_9BACT</name>
<proteinExistence type="predicted"/>
<organism evidence="2 3">
    <name type="scientific">Candidatus Fischerbacteria bacterium RBG_13_37_8</name>
    <dbReference type="NCBI Taxonomy" id="1817863"/>
    <lineage>
        <taxon>Bacteria</taxon>
        <taxon>Candidatus Fischeribacteriota</taxon>
    </lineage>
</organism>
<evidence type="ECO:0000256" key="1">
    <source>
        <dbReference type="SAM" id="Phobius"/>
    </source>
</evidence>
<keyword evidence="1" id="KW-1133">Transmembrane helix</keyword>
<dbReference type="AlphaFoldDB" id="A0A1F5V4F8"/>
<keyword evidence="1" id="KW-0472">Membrane</keyword>
<dbReference type="STRING" id="1817863.A2Y62_18580"/>
<sequence length="74" mass="8931">MCPFKFITLNLFPRFVNSYEGINREAREEREEEMPKIFEIFKYFGLFFFSSCSSCSSWLNFFLVNNARFSRRSA</sequence>
<accession>A0A1F5V4F8</accession>